<comment type="function">
    <text evidence="3">Probably deamidates glutamine residues to glutamate on methyl-accepting chemotaxis receptors (MCPs), playing an important role in chemotaxis.</text>
</comment>
<evidence type="ECO:0000313" key="5">
    <source>
        <dbReference type="Proteomes" id="UP001597337"/>
    </source>
</evidence>
<evidence type="ECO:0000256" key="3">
    <source>
        <dbReference type="HAMAP-Rule" id="MF_01440"/>
    </source>
</evidence>
<dbReference type="Pfam" id="PF03975">
    <property type="entry name" value="CheD"/>
    <property type="match status" value="1"/>
</dbReference>
<comment type="caution">
    <text evidence="4">The sequence shown here is derived from an EMBL/GenBank/DDBJ whole genome shotgun (WGS) entry which is preliminary data.</text>
</comment>
<keyword evidence="5" id="KW-1185">Reference proteome</keyword>
<dbReference type="SUPFAM" id="SSF64438">
    <property type="entry name" value="CNF1/YfiH-like putative cysteine hydrolases"/>
    <property type="match status" value="1"/>
</dbReference>
<evidence type="ECO:0000313" key="4">
    <source>
        <dbReference type="EMBL" id="MFD2112922.1"/>
    </source>
</evidence>
<keyword evidence="1 3" id="KW-0145">Chemotaxis</keyword>
<evidence type="ECO:0000256" key="1">
    <source>
        <dbReference type="ARBA" id="ARBA00022500"/>
    </source>
</evidence>
<dbReference type="InterPro" id="IPR011324">
    <property type="entry name" value="Cytotoxic_necrot_fac-like_cat"/>
</dbReference>
<dbReference type="EMBL" id="JBHUHX010000039">
    <property type="protein sequence ID" value="MFD2112922.1"/>
    <property type="molecule type" value="Genomic_DNA"/>
</dbReference>
<sequence>MQSSFADGLKVEGTRVDKRFLYPGEYYVTREPMLISTLLGSCVSVCLFDSEAHVMGMNHFLLPMRSWSVDQPLLDSEAGRYGLWAMELLVNGMLALGARRGRLRAKAFGGGNVLDSLTPPSPGREAIGTANVHFVRRFLDQDGIALVAQDLGGDHGRQIHFYGGDYAVYLRRIPRAQSMSVEDLERRYLQRAMQLNSKPGTADFF</sequence>
<protein>
    <recommendedName>
        <fullName evidence="3">Probable chemoreceptor glutamine deamidase CheD</fullName>
        <ecNumber evidence="3">3.5.1.44</ecNumber>
    </recommendedName>
</protein>
<dbReference type="InterPro" id="IPR005659">
    <property type="entry name" value="Chemorcpt_Glu_NH3ase_CheD"/>
</dbReference>
<dbReference type="EC" id="3.5.1.44" evidence="3"/>
<dbReference type="Gene3D" id="3.30.1330.200">
    <property type="match status" value="1"/>
</dbReference>
<accession>A0ABW4YB37</accession>
<proteinExistence type="inferred from homology"/>
<comment type="similarity">
    <text evidence="3">Belongs to the CheD family.</text>
</comment>
<dbReference type="InterPro" id="IPR038592">
    <property type="entry name" value="CheD-like_sf"/>
</dbReference>
<name>A0ABW4YB37_9GAMM</name>
<comment type="catalytic activity">
    <reaction evidence="3">
        <text>L-glutaminyl-[protein] + H2O = L-glutamyl-[protein] + NH4(+)</text>
        <dbReference type="Rhea" id="RHEA:16441"/>
        <dbReference type="Rhea" id="RHEA-COMP:10207"/>
        <dbReference type="Rhea" id="RHEA-COMP:10208"/>
        <dbReference type="ChEBI" id="CHEBI:15377"/>
        <dbReference type="ChEBI" id="CHEBI:28938"/>
        <dbReference type="ChEBI" id="CHEBI:29973"/>
        <dbReference type="ChEBI" id="CHEBI:30011"/>
        <dbReference type="EC" id="3.5.1.44"/>
    </reaction>
</comment>
<dbReference type="CDD" id="cd16352">
    <property type="entry name" value="CheD"/>
    <property type="match status" value="1"/>
</dbReference>
<dbReference type="HAMAP" id="MF_01440">
    <property type="entry name" value="CheD"/>
    <property type="match status" value="1"/>
</dbReference>
<dbReference type="RefSeq" id="WP_386027551.1">
    <property type="nucleotide sequence ID" value="NZ_JBHUHX010000039.1"/>
</dbReference>
<dbReference type="PANTHER" id="PTHR35147">
    <property type="entry name" value="CHEMORECEPTOR GLUTAMINE DEAMIDASE CHED-RELATED"/>
    <property type="match status" value="1"/>
</dbReference>
<keyword evidence="2 3" id="KW-0378">Hydrolase</keyword>
<reference evidence="5" key="1">
    <citation type="journal article" date="2019" name="Int. J. Syst. Evol. Microbiol.">
        <title>The Global Catalogue of Microorganisms (GCM) 10K type strain sequencing project: providing services to taxonomists for standard genome sequencing and annotation.</title>
        <authorList>
            <consortium name="The Broad Institute Genomics Platform"/>
            <consortium name="The Broad Institute Genome Sequencing Center for Infectious Disease"/>
            <person name="Wu L."/>
            <person name="Ma J."/>
        </authorList>
    </citation>
    <scope>NUCLEOTIDE SEQUENCE [LARGE SCALE GENOMIC DNA]</scope>
    <source>
        <strain evidence="5">KACC 12597</strain>
    </source>
</reference>
<dbReference type="Proteomes" id="UP001597337">
    <property type="component" value="Unassembled WGS sequence"/>
</dbReference>
<gene>
    <name evidence="3" type="primary">cheD</name>
    <name evidence="4" type="ORF">ACFSJC_13820</name>
</gene>
<evidence type="ECO:0000256" key="2">
    <source>
        <dbReference type="ARBA" id="ARBA00022801"/>
    </source>
</evidence>
<organism evidence="4 5">
    <name type="scientific">Thiorhodococcus fuscus</name>
    <dbReference type="NCBI Taxonomy" id="527200"/>
    <lineage>
        <taxon>Bacteria</taxon>
        <taxon>Pseudomonadati</taxon>
        <taxon>Pseudomonadota</taxon>
        <taxon>Gammaproteobacteria</taxon>
        <taxon>Chromatiales</taxon>
        <taxon>Chromatiaceae</taxon>
        <taxon>Thiorhodococcus</taxon>
    </lineage>
</organism>
<dbReference type="PANTHER" id="PTHR35147:SF3">
    <property type="entry name" value="CHEMORECEPTOR GLUTAMINE DEAMIDASE CHED 1-RELATED"/>
    <property type="match status" value="1"/>
</dbReference>